<dbReference type="PRINTS" id="PR00371">
    <property type="entry name" value="FPNCR"/>
</dbReference>
<dbReference type="InterPro" id="IPR000971">
    <property type="entry name" value="Globin"/>
</dbReference>
<evidence type="ECO:0000313" key="17">
    <source>
        <dbReference type="Proteomes" id="UP001282288"/>
    </source>
</evidence>
<feature type="domain" description="Globin" evidence="12">
    <location>
        <begin position="462"/>
        <end position="596"/>
    </location>
</feature>
<evidence type="ECO:0000256" key="1">
    <source>
        <dbReference type="ARBA" id="ARBA00001970"/>
    </source>
</evidence>
<dbReference type="SUPFAM" id="SSF63380">
    <property type="entry name" value="Riboflavin synthase domain-like"/>
    <property type="match status" value="1"/>
</dbReference>
<dbReference type="Proteomes" id="UP001272987">
    <property type="component" value="Unassembled WGS sequence"/>
</dbReference>
<evidence type="ECO:0000256" key="5">
    <source>
        <dbReference type="ARBA" id="ARBA00022714"/>
    </source>
</evidence>
<evidence type="ECO:0000256" key="9">
    <source>
        <dbReference type="ARBA" id="ARBA00048649"/>
    </source>
</evidence>
<evidence type="ECO:0000313" key="14">
    <source>
        <dbReference type="EMBL" id="MDX2962326.1"/>
    </source>
</evidence>
<dbReference type="InterPro" id="IPR017927">
    <property type="entry name" value="FAD-bd_FR_type"/>
</dbReference>
<dbReference type="PANTHER" id="PTHR47354:SF5">
    <property type="entry name" value="PROTEIN RFBI"/>
    <property type="match status" value="1"/>
</dbReference>
<evidence type="ECO:0000259" key="13">
    <source>
        <dbReference type="PROSITE" id="PS51384"/>
    </source>
</evidence>
<dbReference type="Gene3D" id="2.40.30.10">
    <property type="entry name" value="Translation factors"/>
    <property type="match status" value="1"/>
</dbReference>
<dbReference type="PROSITE" id="PS51384">
    <property type="entry name" value="FAD_FR"/>
    <property type="match status" value="1"/>
</dbReference>
<accession>A0AAP6BCP6</accession>
<dbReference type="Gene3D" id="3.40.50.80">
    <property type="entry name" value="Nucleotide-binding domain of ferredoxin-NADP reductase (FNR) module"/>
    <property type="match status" value="1"/>
</dbReference>
<evidence type="ECO:0000259" key="12">
    <source>
        <dbReference type="PROSITE" id="PS01033"/>
    </source>
</evidence>
<evidence type="ECO:0000256" key="6">
    <source>
        <dbReference type="ARBA" id="ARBA00022857"/>
    </source>
</evidence>
<keyword evidence="5" id="KW-0408">Iron</keyword>
<comment type="caution">
    <text evidence="14">The sequence shown here is derived from an EMBL/GenBank/DDBJ whole genome shotgun (WGS) entry which is preliminary data.</text>
</comment>
<comment type="catalytic activity">
    <reaction evidence="10">
        <text>2 nitric oxide + NADPH + 2 O2 = 2 nitrate + NADP(+) + H(+)</text>
        <dbReference type="Rhea" id="RHEA:19465"/>
        <dbReference type="ChEBI" id="CHEBI:15378"/>
        <dbReference type="ChEBI" id="CHEBI:15379"/>
        <dbReference type="ChEBI" id="CHEBI:16480"/>
        <dbReference type="ChEBI" id="CHEBI:17632"/>
        <dbReference type="ChEBI" id="CHEBI:57783"/>
        <dbReference type="ChEBI" id="CHEBI:58349"/>
        <dbReference type="EC" id="1.14.12.17"/>
    </reaction>
</comment>
<keyword evidence="16" id="KW-1185">Reference proteome</keyword>
<evidence type="ECO:0000256" key="4">
    <source>
        <dbReference type="ARBA" id="ARBA00012229"/>
    </source>
</evidence>
<keyword evidence="7" id="KW-0411">Iron-sulfur</keyword>
<name>A0AAP6BCP6_9ACTN</name>
<feature type="compositionally biased region" description="Basic and acidic residues" evidence="11">
    <location>
        <begin position="96"/>
        <end position="112"/>
    </location>
</feature>
<evidence type="ECO:0000256" key="7">
    <source>
        <dbReference type="ARBA" id="ARBA00023014"/>
    </source>
</evidence>
<dbReference type="EC" id="1.14.12.17" evidence="4"/>
<organism evidence="14 17">
    <name type="scientific">Streptomyces acidiscabies</name>
    <dbReference type="NCBI Taxonomy" id="42234"/>
    <lineage>
        <taxon>Bacteria</taxon>
        <taxon>Bacillati</taxon>
        <taxon>Actinomycetota</taxon>
        <taxon>Actinomycetes</taxon>
        <taxon>Kitasatosporales</taxon>
        <taxon>Streptomycetaceae</taxon>
        <taxon>Streptomyces</taxon>
    </lineage>
</organism>
<keyword evidence="6" id="KW-0521">NADP</keyword>
<proteinExistence type="inferred from homology"/>
<dbReference type="Proteomes" id="UP001282288">
    <property type="component" value="Unassembled WGS sequence"/>
</dbReference>
<dbReference type="SUPFAM" id="SSF52343">
    <property type="entry name" value="Ferredoxin reductase-like, C-terminal NADP-linked domain"/>
    <property type="match status" value="1"/>
</dbReference>
<dbReference type="PROSITE" id="PS01033">
    <property type="entry name" value="GLOBIN"/>
    <property type="match status" value="1"/>
</dbReference>
<comment type="cofactor">
    <cofactor evidence="2">
        <name>FAD</name>
        <dbReference type="ChEBI" id="CHEBI:57692"/>
    </cofactor>
</comment>
<feature type="compositionally biased region" description="Acidic residues" evidence="11">
    <location>
        <begin position="247"/>
        <end position="256"/>
    </location>
</feature>
<dbReference type="InterPro" id="IPR008333">
    <property type="entry name" value="Cbr1-like_FAD-bd_dom"/>
</dbReference>
<dbReference type="PRINTS" id="PR00410">
    <property type="entry name" value="PHEHYDRXLASE"/>
</dbReference>
<feature type="region of interest" description="Disordered" evidence="11">
    <location>
        <begin position="1"/>
        <end position="132"/>
    </location>
</feature>
<dbReference type="CDD" id="cd19753">
    <property type="entry name" value="Mb-like_oxidoreductase"/>
    <property type="match status" value="1"/>
</dbReference>
<dbReference type="SUPFAM" id="SSF46458">
    <property type="entry name" value="Globin-like"/>
    <property type="match status" value="1"/>
</dbReference>
<evidence type="ECO:0000256" key="10">
    <source>
        <dbReference type="ARBA" id="ARBA00049433"/>
    </source>
</evidence>
<feature type="compositionally biased region" description="Basic and acidic residues" evidence="11">
    <location>
        <begin position="237"/>
        <end position="246"/>
    </location>
</feature>
<dbReference type="GeneID" id="303469217"/>
<keyword evidence="5" id="KW-0001">2Fe-2S</keyword>
<dbReference type="Pfam" id="PF00175">
    <property type="entry name" value="NAD_binding_1"/>
    <property type="match status" value="1"/>
</dbReference>
<dbReference type="GO" id="GO:0051537">
    <property type="term" value="F:2 iron, 2 sulfur cluster binding"/>
    <property type="evidence" value="ECO:0007669"/>
    <property type="project" value="UniProtKB-KW"/>
</dbReference>
<feature type="compositionally biased region" description="Basic and acidic residues" evidence="11">
    <location>
        <begin position="191"/>
        <end position="221"/>
    </location>
</feature>
<keyword evidence="8" id="KW-0520">NAD</keyword>
<keyword evidence="5" id="KW-0479">Metal-binding</keyword>
<evidence type="ECO:0000256" key="8">
    <source>
        <dbReference type="ARBA" id="ARBA00023027"/>
    </source>
</evidence>
<dbReference type="GO" id="GO:0019825">
    <property type="term" value="F:oxygen binding"/>
    <property type="evidence" value="ECO:0007669"/>
    <property type="project" value="InterPro"/>
</dbReference>
<dbReference type="RefSeq" id="WP_233450298.1">
    <property type="nucleotide sequence ID" value="NZ_CP122369.1"/>
</dbReference>
<dbReference type="EMBL" id="JARAWC010000015">
    <property type="protein sequence ID" value="MDX2962326.1"/>
    <property type="molecule type" value="Genomic_DNA"/>
</dbReference>
<feature type="compositionally biased region" description="Gly residues" evidence="11">
    <location>
        <begin position="80"/>
        <end position="91"/>
    </location>
</feature>
<dbReference type="InterPro" id="IPR001709">
    <property type="entry name" value="Flavoprot_Pyr_Nucl_cyt_Rdtase"/>
</dbReference>
<dbReference type="InterPro" id="IPR039261">
    <property type="entry name" value="FNR_nucleotide-bd"/>
</dbReference>
<dbReference type="Gene3D" id="1.10.490.10">
    <property type="entry name" value="Globins"/>
    <property type="match status" value="1"/>
</dbReference>
<sequence length="833" mass="89245">MFEARHTMDAPATTSADNGTSGGGDGWFKPRKQPASGPGTESQGSEQGAALRGTEPQATEGRRLAGLRPVGRGTASAGAAGSGAAGFGGGLPQDAGRPDSHHPDTAHPDTARPDFGARITAPPAPVPSDPGTTVLPKLIPAPATAVPPLVSTSRPSTDTFAVPESLQVPAQRTAPSEPLPAEAAHVTAPPEEQHRAEGQHLAEEQHRVEGQHRTGDQHRAENPLAAPHPEPGSFRQFAEEGPRTEAEPDSDLDADPEFFRPFIQEPPRPEAESAPEHSRPLPHEAPRPEPGPEAAQPFLHEAARPESGSAQLFPHGTTRPGSDSGPEAARLLPHEAARPEPGPEAPQPFPHEGTRPEPDSAPETPQPFSYEAPRPESGPEAAHPLPPKAPQAEAEPLQAYTPDAPEPAPEPSGSFVPDAFRPAVGFSRASAPDVLQDESLEAAPEPFRAFGAGSLEGAEPAPEGSPDAVLVRRTMAAIGEVSDKVTSYFYALLFVRHPDLRPLFPPAMDAQRDRLLKALLTAAEHVDNTPVLVEYLQNLGRGHRKYGTRAEHYPAVGECLIGALAKYAQSVWNPETEAAWVRTYTTISQVMIDAAAVDELRAPPWWQAEVVSHELRTQDIAVITVRPNQPYPFLAGQYASLETPWWPRIWRHYSFASAPRSDGLLSFHVKAVPAGWVSNALVHRAHPGDVIRLGPPAGTMTVDHTRDSGLLCLGGGTGIAPIKALVEDVAEHGTRRRMEVFYGARTDHDLYDIDTMLRLQQSHSWLEVRPVVDKHGLLQLPDAIRTFGPWDEYDAYLSGPVGMIRSGVDALRGAGIPKERIRHDSVAELVAAG</sequence>
<reference evidence="14 16" key="1">
    <citation type="journal article" date="2023" name="Microb. Genom.">
        <title>Mesoterricola silvestris gen. nov., sp. nov., Mesoterricola sediminis sp. nov., Geothrix oryzae sp. nov., Geothrix edaphica sp. nov., Geothrix rubra sp. nov., and Geothrix limicola sp. nov., six novel members of Acidobacteriota isolated from soils.</title>
        <authorList>
            <person name="Weisberg A.J."/>
            <person name="Pearce E."/>
            <person name="Kramer C.G."/>
            <person name="Chang J.H."/>
            <person name="Clarke C.R."/>
        </authorList>
    </citation>
    <scope>NUCLEOTIDE SEQUENCE</scope>
    <source>
        <strain evidence="15 16">NB05-1H</strain>
        <strain evidence="14">NRRL_B-16521</strain>
    </source>
</reference>
<comment type="catalytic activity">
    <reaction evidence="9">
        <text>2 nitric oxide + NADH + 2 O2 = 2 nitrate + NAD(+) + H(+)</text>
        <dbReference type="Rhea" id="RHEA:19469"/>
        <dbReference type="ChEBI" id="CHEBI:15378"/>
        <dbReference type="ChEBI" id="CHEBI:15379"/>
        <dbReference type="ChEBI" id="CHEBI:16480"/>
        <dbReference type="ChEBI" id="CHEBI:17632"/>
        <dbReference type="ChEBI" id="CHEBI:57540"/>
        <dbReference type="ChEBI" id="CHEBI:57945"/>
        <dbReference type="EC" id="1.14.12.17"/>
    </reaction>
</comment>
<gene>
    <name evidence="14" type="ORF">PV399_21815</name>
    <name evidence="15" type="ORF">PV666_18035</name>
</gene>
<dbReference type="InterPro" id="IPR017938">
    <property type="entry name" value="Riboflavin_synthase-like_b-brl"/>
</dbReference>
<evidence type="ECO:0000256" key="3">
    <source>
        <dbReference type="ARBA" id="ARBA00006401"/>
    </source>
</evidence>
<dbReference type="InterPro" id="IPR001433">
    <property type="entry name" value="OxRdtase_FAD/NAD-bd"/>
</dbReference>
<evidence type="ECO:0000256" key="2">
    <source>
        <dbReference type="ARBA" id="ARBA00001974"/>
    </source>
</evidence>
<evidence type="ECO:0000313" key="16">
    <source>
        <dbReference type="Proteomes" id="UP001272987"/>
    </source>
</evidence>
<comment type="cofactor">
    <cofactor evidence="1">
        <name>heme b</name>
        <dbReference type="ChEBI" id="CHEBI:60344"/>
    </cofactor>
</comment>
<dbReference type="Pfam" id="PF00970">
    <property type="entry name" value="FAD_binding_6"/>
    <property type="match status" value="1"/>
</dbReference>
<comment type="similarity">
    <text evidence="3">In the C-terminal section; belongs to the flavoprotein pyridine nucleotide cytochrome reductase family.</text>
</comment>
<feature type="domain" description="FAD-binding FR-type" evidence="13">
    <location>
        <begin position="603"/>
        <end position="703"/>
    </location>
</feature>
<dbReference type="InterPro" id="IPR009050">
    <property type="entry name" value="Globin-like_sf"/>
</dbReference>
<feature type="compositionally biased region" description="Basic and acidic residues" evidence="11">
    <location>
        <begin position="267"/>
        <end position="287"/>
    </location>
</feature>
<feature type="region of interest" description="Disordered" evidence="11">
    <location>
        <begin position="171"/>
        <end position="419"/>
    </location>
</feature>
<dbReference type="CDD" id="cd06187">
    <property type="entry name" value="O2ase_reductase_like"/>
    <property type="match status" value="1"/>
</dbReference>
<evidence type="ECO:0000256" key="11">
    <source>
        <dbReference type="SAM" id="MobiDB-lite"/>
    </source>
</evidence>
<dbReference type="GO" id="GO:0008941">
    <property type="term" value="F:nitric oxide dioxygenase NAD(P)H activity"/>
    <property type="evidence" value="ECO:0007669"/>
    <property type="project" value="UniProtKB-EC"/>
</dbReference>
<dbReference type="InterPro" id="IPR012292">
    <property type="entry name" value="Globin/Proto"/>
</dbReference>
<evidence type="ECO:0000313" key="15">
    <source>
        <dbReference type="EMBL" id="MDX3019778.1"/>
    </source>
</evidence>
<dbReference type="InterPro" id="IPR050415">
    <property type="entry name" value="MRET"/>
</dbReference>
<feature type="compositionally biased region" description="Pro residues" evidence="11">
    <location>
        <begin position="340"/>
        <end position="349"/>
    </location>
</feature>
<dbReference type="AlphaFoldDB" id="A0AAP6BCP6"/>
<dbReference type="PANTHER" id="PTHR47354">
    <property type="entry name" value="NADH OXIDOREDUCTASE HCR"/>
    <property type="match status" value="1"/>
</dbReference>
<dbReference type="EMBL" id="JARAWP010000010">
    <property type="protein sequence ID" value="MDX3019778.1"/>
    <property type="molecule type" value="Genomic_DNA"/>
</dbReference>
<dbReference type="GO" id="GO:0020037">
    <property type="term" value="F:heme binding"/>
    <property type="evidence" value="ECO:0007669"/>
    <property type="project" value="InterPro"/>
</dbReference>
<protein>
    <recommendedName>
        <fullName evidence="4">nitric oxide dioxygenase</fullName>
        <ecNumber evidence="4">1.14.12.17</ecNumber>
    </recommendedName>
</protein>
<dbReference type="Pfam" id="PF00042">
    <property type="entry name" value="Globin"/>
    <property type="match status" value="1"/>
</dbReference>